<evidence type="ECO:0000313" key="1">
    <source>
        <dbReference type="EMBL" id="MED6137065.1"/>
    </source>
</evidence>
<comment type="caution">
    <text evidence="1">The sequence shown here is derived from an EMBL/GenBank/DDBJ whole genome shotgun (WGS) entry which is preliminary data.</text>
</comment>
<organism evidence="1 2">
    <name type="scientific">Stylosanthes scabra</name>
    <dbReference type="NCBI Taxonomy" id="79078"/>
    <lineage>
        <taxon>Eukaryota</taxon>
        <taxon>Viridiplantae</taxon>
        <taxon>Streptophyta</taxon>
        <taxon>Embryophyta</taxon>
        <taxon>Tracheophyta</taxon>
        <taxon>Spermatophyta</taxon>
        <taxon>Magnoliopsida</taxon>
        <taxon>eudicotyledons</taxon>
        <taxon>Gunneridae</taxon>
        <taxon>Pentapetalae</taxon>
        <taxon>rosids</taxon>
        <taxon>fabids</taxon>
        <taxon>Fabales</taxon>
        <taxon>Fabaceae</taxon>
        <taxon>Papilionoideae</taxon>
        <taxon>50 kb inversion clade</taxon>
        <taxon>dalbergioids sensu lato</taxon>
        <taxon>Dalbergieae</taxon>
        <taxon>Pterocarpus clade</taxon>
        <taxon>Stylosanthes</taxon>
    </lineage>
</organism>
<accession>A0ABU6SKW4</accession>
<evidence type="ECO:0000313" key="2">
    <source>
        <dbReference type="Proteomes" id="UP001341840"/>
    </source>
</evidence>
<dbReference type="Proteomes" id="UP001341840">
    <property type="component" value="Unassembled WGS sequence"/>
</dbReference>
<gene>
    <name evidence="1" type="ORF">PIB30_061451</name>
</gene>
<reference evidence="1 2" key="1">
    <citation type="journal article" date="2023" name="Plants (Basel)">
        <title>Bridging the Gap: Combining Genomics and Transcriptomics Approaches to Understand Stylosanthes scabra, an Orphan Legume from the Brazilian Caatinga.</title>
        <authorList>
            <person name="Ferreira-Neto J.R.C."/>
            <person name="da Silva M.D."/>
            <person name="Binneck E."/>
            <person name="de Melo N.F."/>
            <person name="da Silva R.H."/>
            <person name="de Melo A.L.T.M."/>
            <person name="Pandolfi V."/>
            <person name="Bustamante F.O."/>
            <person name="Brasileiro-Vidal A.C."/>
            <person name="Benko-Iseppon A.M."/>
        </authorList>
    </citation>
    <scope>NUCLEOTIDE SEQUENCE [LARGE SCALE GENOMIC DNA]</scope>
    <source>
        <tissue evidence="1">Leaves</tissue>
    </source>
</reference>
<proteinExistence type="predicted"/>
<keyword evidence="2" id="KW-1185">Reference proteome</keyword>
<name>A0ABU6SKW4_9FABA</name>
<protein>
    <submittedName>
        <fullName evidence="1">Uncharacterized protein</fullName>
    </submittedName>
</protein>
<dbReference type="EMBL" id="JASCZI010060972">
    <property type="protein sequence ID" value="MED6137065.1"/>
    <property type="molecule type" value="Genomic_DNA"/>
</dbReference>
<sequence>MRQLGATKPVPANPVDLDFFLTTTGKGEDVWWSTHRTTRACYESWSRYAIDIVVINLVAKPDFRGSHEYLGWWARACKSRFLSQEGLFEDPRVLALPAEICPTPSQSRPDIPFLPNSPADTLRSRQVHRIVQVIPW</sequence>